<evidence type="ECO:0000313" key="2">
    <source>
        <dbReference type="EMBL" id="ACV48015.1"/>
    </source>
</evidence>
<feature type="transmembrane region" description="Helical" evidence="1">
    <location>
        <begin position="17"/>
        <end position="36"/>
    </location>
</feature>
<dbReference type="EMBL" id="CP001688">
    <property type="protein sequence ID" value="ACV48015.1"/>
    <property type="molecule type" value="Genomic_DNA"/>
</dbReference>
<name>C7P4J3_HALMD</name>
<keyword evidence="1" id="KW-0472">Membrane</keyword>
<dbReference type="AlphaFoldDB" id="C7P4J3"/>
<keyword evidence="3" id="KW-1185">Reference proteome</keyword>
<sequence length="85" mass="9956">MSMTAWNTPQKQIRRQFMLLTFSFLLAVPLFGFYLNWSTIPYRYELGLSPFVAHEFSKIVLLGPTIGLAFFILPLLVLARRIYIR</sequence>
<dbReference type="KEGG" id="hmu:Hmuk_1902"/>
<dbReference type="Proteomes" id="UP000001746">
    <property type="component" value="Chromosome"/>
</dbReference>
<feature type="transmembrane region" description="Helical" evidence="1">
    <location>
        <begin position="56"/>
        <end position="79"/>
    </location>
</feature>
<dbReference type="HOGENOM" id="CLU_2504854_0_0_2"/>
<organism evidence="2 3">
    <name type="scientific">Halomicrobium mukohataei (strain ATCC 700874 / DSM 12286 / JCM 9738 / NCIMB 13541)</name>
    <name type="common">Haloarcula mukohataei</name>
    <dbReference type="NCBI Taxonomy" id="485914"/>
    <lineage>
        <taxon>Archaea</taxon>
        <taxon>Methanobacteriati</taxon>
        <taxon>Methanobacteriota</taxon>
        <taxon>Stenosarchaea group</taxon>
        <taxon>Halobacteria</taxon>
        <taxon>Halobacteriales</taxon>
        <taxon>Haloarculaceae</taxon>
        <taxon>Halomicrobium</taxon>
    </lineage>
</organism>
<keyword evidence="1" id="KW-1133">Transmembrane helix</keyword>
<reference evidence="2 3" key="1">
    <citation type="journal article" date="2009" name="Stand. Genomic Sci.">
        <title>Complete genome sequence of Halomicrobium mukohataei type strain (arg-2).</title>
        <authorList>
            <person name="Tindall B.J."/>
            <person name="Schneider S."/>
            <person name="Lapidus A."/>
            <person name="Copeland A."/>
            <person name="Glavina Del Rio T."/>
            <person name="Nolan M."/>
            <person name="Lucas S."/>
            <person name="Chen F."/>
            <person name="Tice H."/>
            <person name="Cheng J.F."/>
            <person name="Saunders E."/>
            <person name="Bruce D."/>
            <person name="Goodwin L."/>
            <person name="Pitluck S."/>
            <person name="Mikhailova N."/>
            <person name="Pati A."/>
            <person name="Ivanova N."/>
            <person name="Mavrommatis K."/>
            <person name="Chen A."/>
            <person name="Palaniappan K."/>
            <person name="Chain P."/>
            <person name="Land M."/>
            <person name="Hauser L."/>
            <person name="Chang Y.J."/>
            <person name="Jeffries C.D."/>
            <person name="Brettin T."/>
            <person name="Han C."/>
            <person name="Rohde M."/>
            <person name="Goker M."/>
            <person name="Bristow J."/>
            <person name="Eisen J.A."/>
            <person name="Markowitz V."/>
            <person name="Hugenholtz P."/>
            <person name="Klenk H.P."/>
            <person name="Kyrpides N.C."/>
            <person name="Detter J.C."/>
        </authorList>
    </citation>
    <scope>NUCLEOTIDE SEQUENCE [LARGE SCALE GENOMIC DNA]</scope>
    <source>
        <strain evidence="3">ATCC 700874 / DSM 12286 / JCM 9738 / NCIMB 13541</strain>
    </source>
</reference>
<evidence type="ECO:0000313" key="3">
    <source>
        <dbReference type="Proteomes" id="UP000001746"/>
    </source>
</evidence>
<protein>
    <submittedName>
        <fullName evidence="2">Uncharacterized protein</fullName>
    </submittedName>
</protein>
<evidence type="ECO:0000256" key="1">
    <source>
        <dbReference type="SAM" id="Phobius"/>
    </source>
</evidence>
<accession>C7P4J3</accession>
<gene>
    <name evidence="2" type="ordered locus">Hmuk_1902</name>
</gene>
<keyword evidence="1" id="KW-0812">Transmembrane</keyword>
<proteinExistence type="predicted"/>